<dbReference type="InterPro" id="IPR046670">
    <property type="entry name" value="DUF6540"/>
</dbReference>
<dbReference type="Proteomes" id="UP000078397">
    <property type="component" value="Unassembled WGS sequence"/>
</dbReference>
<dbReference type="KEGG" id="pchm:VFPPC_17927"/>
<gene>
    <name evidence="1" type="ORF">VFPPC_17927</name>
</gene>
<sequence>MSFPVFLIESVGFPPKPPRHRGRNVTSQRRLHLPEKDPLFLGKKRLGWVAAGNMERVGGICKSNPAPEKQFEGAKKISTYPVRRCQEWTTETIELLKSHGVLVDEGADDVWTES</sequence>
<dbReference type="AlphaFoldDB" id="A0A219APZ3"/>
<evidence type="ECO:0000313" key="1">
    <source>
        <dbReference type="EMBL" id="OWT42880.1"/>
    </source>
</evidence>
<evidence type="ECO:0000313" key="2">
    <source>
        <dbReference type="Proteomes" id="UP000078397"/>
    </source>
</evidence>
<comment type="caution">
    <text evidence="1">The sequence shown here is derived from an EMBL/GenBank/DDBJ whole genome shotgun (WGS) entry which is preliminary data.</text>
</comment>
<dbReference type="RefSeq" id="XP_022285348.1">
    <property type="nucleotide sequence ID" value="XM_022429598.1"/>
</dbReference>
<organism evidence="1 2">
    <name type="scientific">Pochonia chlamydosporia 170</name>
    <dbReference type="NCBI Taxonomy" id="1380566"/>
    <lineage>
        <taxon>Eukaryota</taxon>
        <taxon>Fungi</taxon>
        <taxon>Dikarya</taxon>
        <taxon>Ascomycota</taxon>
        <taxon>Pezizomycotina</taxon>
        <taxon>Sordariomycetes</taxon>
        <taxon>Hypocreomycetidae</taxon>
        <taxon>Hypocreales</taxon>
        <taxon>Clavicipitaceae</taxon>
        <taxon>Pochonia</taxon>
    </lineage>
</organism>
<reference evidence="1 2" key="1">
    <citation type="journal article" date="2016" name="PLoS Pathog.">
        <title>Biosynthesis of antibiotic leucinostatins in bio-control fungus Purpureocillium lilacinum and their inhibition on phytophthora revealed by genome mining.</title>
        <authorList>
            <person name="Wang G."/>
            <person name="Liu Z."/>
            <person name="Lin R."/>
            <person name="Li E."/>
            <person name="Mao Z."/>
            <person name="Ling J."/>
            <person name="Yang Y."/>
            <person name="Yin W.B."/>
            <person name="Xie B."/>
        </authorList>
    </citation>
    <scope>NUCLEOTIDE SEQUENCE [LARGE SCALE GENOMIC DNA]</scope>
    <source>
        <strain evidence="1">170</strain>
    </source>
</reference>
<keyword evidence="2" id="KW-1185">Reference proteome</keyword>
<dbReference type="GeneID" id="28855744"/>
<proteinExistence type="predicted"/>
<protein>
    <submittedName>
        <fullName evidence="1">Uncharacterized protein</fullName>
    </submittedName>
</protein>
<dbReference type="Pfam" id="PF20174">
    <property type="entry name" value="DUF6540"/>
    <property type="match status" value="1"/>
</dbReference>
<name>A0A219APZ3_METCM</name>
<accession>A0A219APZ3</accession>
<dbReference type="OrthoDB" id="4135672at2759"/>
<dbReference type="EMBL" id="LSBJ02000005">
    <property type="protein sequence ID" value="OWT42880.1"/>
    <property type="molecule type" value="Genomic_DNA"/>
</dbReference>